<comment type="caution">
    <text evidence="2">The sequence shown here is derived from an EMBL/GenBank/DDBJ whole genome shotgun (WGS) entry which is preliminary data.</text>
</comment>
<dbReference type="Proteomes" id="UP000887159">
    <property type="component" value="Unassembled WGS sequence"/>
</dbReference>
<feature type="region of interest" description="Disordered" evidence="1">
    <location>
        <begin position="1"/>
        <end position="22"/>
    </location>
</feature>
<evidence type="ECO:0000256" key="1">
    <source>
        <dbReference type="SAM" id="MobiDB-lite"/>
    </source>
</evidence>
<name>A0A8X6RZK6_TRICX</name>
<reference evidence="2" key="1">
    <citation type="submission" date="2020-08" db="EMBL/GenBank/DDBJ databases">
        <title>Multicomponent nature underlies the extraordinary mechanical properties of spider dragline silk.</title>
        <authorList>
            <person name="Kono N."/>
            <person name="Nakamura H."/>
            <person name="Mori M."/>
            <person name="Yoshida Y."/>
            <person name="Ohtoshi R."/>
            <person name="Malay A.D."/>
            <person name="Moran D.A.P."/>
            <person name="Tomita M."/>
            <person name="Numata K."/>
            <person name="Arakawa K."/>
        </authorList>
    </citation>
    <scope>NUCLEOTIDE SEQUENCE</scope>
</reference>
<gene>
    <name evidence="2" type="ORF">TNCV_1198721</name>
</gene>
<evidence type="ECO:0000313" key="2">
    <source>
        <dbReference type="EMBL" id="GFY04094.1"/>
    </source>
</evidence>
<keyword evidence="3" id="KW-1185">Reference proteome</keyword>
<organism evidence="2 3">
    <name type="scientific">Trichonephila clavipes</name>
    <name type="common">Golden silk orbweaver</name>
    <name type="synonym">Nephila clavipes</name>
    <dbReference type="NCBI Taxonomy" id="2585209"/>
    <lineage>
        <taxon>Eukaryota</taxon>
        <taxon>Metazoa</taxon>
        <taxon>Ecdysozoa</taxon>
        <taxon>Arthropoda</taxon>
        <taxon>Chelicerata</taxon>
        <taxon>Arachnida</taxon>
        <taxon>Araneae</taxon>
        <taxon>Araneomorphae</taxon>
        <taxon>Entelegynae</taxon>
        <taxon>Araneoidea</taxon>
        <taxon>Nephilidae</taxon>
        <taxon>Trichonephila</taxon>
    </lineage>
</organism>
<accession>A0A8X6RZK6</accession>
<evidence type="ECO:0000313" key="3">
    <source>
        <dbReference type="Proteomes" id="UP000887159"/>
    </source>
</evidence>
<dbReference type="AlphaFoldDB" id="A0A8X6RZK6"/>
<sequence>MADHQKSPVCRSQNDAHEVHRDKGLEVKHFRIPSYGMRSKGTLTRCVQLSGRSFVCRSRGPRIEPGCPLPQGSED</sequence>
<proteinExistence type="predicted"/>
<protein>
    <submittedName>
        <fullName evidence="2">Uncharacterized protein</fullName>
    </submittedName>
</protein>
<dbReference type="EMBL" id="BMAU01021243">
    <property type="protein sequence ID" value="GFY04094.1"/>
    <property type="molecule type" value="Genomic_DNA"/>
</dbReference>